<keyword evidence="5" id="KW-1185">Reference proteome</keyword>
<feature type="region of interest" description="Disordered" evidence="2">
    <location>
        <begin position="356"/>
        <end position="379"/>
    </location>
</feature>
<dbReference type="GO" id="GO:0005789">
    <property type="term" value="C:endoplasmic reticulum membrane"/>
    <property type="evidence" value="ECO:0007669"/>
    <property type="project" value="TreeGrafter"/>
</dbReference>
<dbReference type="InterPro" id="IPR000195">
    <property type="entry name" value="Rab-GAP-TBC_dom"/>
</dbReference>
<dbReference type="PROSITE" id="PS50086">
    <property type="entry name" value="TBC_RABGAP"/>
    <property type="match status" value="1"/>
</dbReference>
<dbReference type="GO" id="GO:0006888">
    <property type="term" value="P:endoplasmic reticulum to Golgi vesicle-mediated transport"/>
    <property type="evidence" value="ECO:0007669"/>
    <property type="project" value="TreeGrafter"/>
</dbReference>
<feature type="region of interest" description="Disordered" evidence="2">
    <location>
        <begin position="308"/>
        <end position="329"/>
    </location>
</feature>
<comment type="caution">
    <text evidence="4">The sequence shown here is derived from an EMBL/GenBank/DDBJ whole genome shotgun (WGS) entry which is preliminary data.</text>
</comment>
<dbReference type="GO" id="GO:0005096">
    <property type="term" value="F:GTPase activator activity"/>
    <property type="evidence" value="ECO:0007669"/>
    <property type="project" value="UniProtKB-KW"/>
</dbReference>
<feature type="compositionally biased region" description="Basic and acidic residues" evidence="2">
    <location>
        <begin position="263"/>
        <end position="277"/>
    </location>
</feature>
<feature type="region of interest" description="Disordered" evidence="2">
    <location>
        <begin position="263"/>
        <end position="288"/>
    </location>
</feature>
<gene>
    <name evidence="4" type="ORF">D9619_007740</name>
</gene>
<name>A0A8H5ESM7_9AGAR</name>
<proteinExistence type="predicted"/>
<evidence type="ECO:0000313" key="5">
    <source>
        <dbReference type="Proteomes" id="UP000567179"/>
    </source>
</evidence>
<dbReference type="Gene3D" id="1.10.8.1310">
    <property type="match status" value="1"/>
</dbReference>
<keyword evidence="1" id="KW-0343">GTPase activation</keyword>
<dbReference type="Gene3D" id="1.10.472.80">
    <property type="entry name" value="Ypt/Rab-GAP domain of gyp1p, domain 3"/>
    <property type="match status" value="1"/>
</dbReference>
<evidence type="ECO:0000256" key="1">
    <source>
        <dbReference type="ARBA" id="ARBA00022468"/>
    </source>
</evidence>
<sequence length="658" mass="72511">MPVDEKPHPKHKRSQPDWEGLRILSLRGGGFGEERVDIWPKLLNVSRTASKRAESTTETVPHEDERQIGLDTDRSFVLYPVESKVDRETLQKCLRELLVAVFRKRPKLSYFQGYHDIATVFFLTLPEELQLLCVEKISLHRLRDSMGQGLEPVLGLLRVTKNLLQLADPEYARMLEQVSPMPFYALSNLLTLFAHDMPTLPLIQHVFDYLLCRPPIAVVYLATAIILARKAEAIQLEEDDEDGMIHSLLSSLPDLIDDHGVEQEETPVVKEEAKSEVTDNNSFFTADGSLNLKDESQEAEQNAEELLPVAALPASKPEPKGELDAADGEEQTDIHAADGIKQEETTPTDLQELVAKAEPRDSESLPTEDEPAGDIGDAGQDVLLPLERPELSEHLEPLAESTTTITTPQVESTTTSITETKEEPTSSPRPPLPPYPHSTPTPPPEEPQHDATYPQPARRKRSQIVLTDLLQHADDLYATYPPSHPGLALSSIMGPQSVVFTWSESFAGLPADDEAEAMIAHPELVVYPLVEVDPHEKEEGSGMDSDVGWRKGKGKDRKRWRRRVTRRLLSKAPFGPVEKKTMLAGTVLVLGVAMAVYGMKASSSSSSARGAGAYGAWLLQGGHANANARDWRRVGGWVGGALAGISQKILNVAGGHRP</sequence>
<evidence type="ECO:0000313" key="4">
    <source>
        <dbReference type="EMBL" id="KAF5310588.1"/>
    </source>
</evidence>
<dbReference type="Proteomes" id="UP000567179">
    <property type="component" value="Unassembled WGS sequence"/>
</dbReference>
<dbReference type="AlphaFoldDB" id="A0A8H5ESM7"/>
<protein>
    <recommendedName>
        <fullName evidence="3">Rab-GAP TBC domain-containing protein</fullName>
    </recommendedName>
</protein>
<feature type="region of interest" description="Disordered" evidence="2">
    <location>
        <begin position="396"/>
        <end position="459"/>
    </location>
</feature>
<dbReference type="PANTHER" id="PTHR20913:SF7">
    <property type="entry name" value="RE60063P"/>
    <property type="match status" value="1"/>
</dbReference>
<dbReference type="SUPFAM" id="SSF47923">
    <property type="entry name" value="Ypt/Rab-GAP domain of gyp1p"/>
    <property type="match status" value="2"/>
</dbReference>
<reference evidence="4 5" key="1">
    <citation type="journal article" date="2020" name="ISME J.">
        <title>Uncovering the hidden diversity of litter-decomposition mechanisms in mushroom-forming fungi.</title>
        <authorList>
            <person name="Floudas D."/>
            <person name="Bentzer J."/>
            <person name="Ahren D."/>
            <person name="Johansson T."/>
            <person name="Persson P."/>
            <person name="Tunlid A."/>
        </authorList>
    </citation>
    <scope>NUCLEOTIDE SEQUENCE [LARGE SCALE GENOMIC DNA]</scope>
    <source>
        <strain evidence="4 5">CBS 101986</strain>
    </source>
</reference>
<feature type="compositionally biased region" description="Polar residues" evidence="2">
    <location>
        <begin position="400"/>
        <end position="410"/>
    </location>
</feature>
<feature type="domain" description="Rab-GAP TBC" evidence="3">
    <location>
        <begin position="29"/>
        <end position="214"/>
    </location>
</feature>
<dbReference type="PANTHER" id="PTHR20913">
    <property type="entry name" value="TBC1 DOMAIN FAMILY MEMBER 20/GTPASE"/>
    <property type="match status" value="1"/>
</dbReference>
<dbReference type="EMBL" id="JAACJJ010000057">
    <property type="protein sequence ID" value="KAF5310588.1"/>
    <property type="molecule type" value="Genomic_DNA"/>
</dbReference>
<feature type="compositionally biased region" description="Pro residues" evidence="2">
    <location>
        <begin position="427"/>
        <end position="445"/>
    </location>
</feature>
<accession>A0A8H5ESM7</accession>
<evidence type="ECO:0000256" key="2">
    <source>
        <dbReference type="SAM" id="MobiDB-lite"/>
    </source>
</evidence>
<dbReference type="Pfam" id="PF00566">
    <property type="entry name" value="RabGAP-TBC"/>
    <property type="match status" value="1"/>
</dbReference>
<dbReference type="OrthoDB" id="206700at2759"/>
<organism evidence="4 5">
    <name type="scientific">Psilocybe cf. subviscida</name>
    <dbReference type="NCBI Taxonomy" id="2480587"/>
    <lineage>
        <taxon>Eukaryota</taxon>
        <taxon>Fungi</taxon>
        <taxon>Dikarya</taxon>
        <taxon>Basidiomycota</taxon>
        <taxon>Agaricomycotina</taxon>
        <taxon>Agaricomycetes</taxon>
        <taxon>Agaricomycetidae</taxon>
        <taxon>Agaricales</taxon>
        <taxon>Agaricineae</taxon>
        <taxon>Strophariaceae</taxon>
        <taxon>Psilocybe</taxon>
    </lineage>
</organism>
<evidence type="ECO:0000259" key="3">
    <source>
        <dbReference type="PROSITE" id="PS50086"/>
    </source>
</evidence>
<dbReference type="SMART" id="SM00164">
    <property type="entry name" value="TBC"/>
    <property type="match status" value="1"/>
</dbReference>
<dbReference type="InterPro" id="IPR035969">
    <property type="entry name" value="Rab-GAP_TBC_sf"/>
</dbReference>
<dbReference type="InterPro" id="IPR045913">
    <property type="entry name" value="TBC20/Gyp8-like"/>
</dbReference>